<proteinExistence type="predicted"/>
<dbReference type="EMBL" id="DROK01000104">
    <property type="protein sequence ID" value="HHI96906.1"/>
    <property type="molecule type" value="Genomic_DNA"/>
</dbReference>
<organism evidence="1">
    <name type="scientific">Thermodesulfatator atlanticus</name>
    <dbReference type="NCBI Taxonomy" id="501497"/>
    <lineage>
        <taxon>Bacteria</taxon>
        <taxon>Pseudomonadati</taxon>
        <taxon>Thermodesulfobacteriota</taxon>
        <taxon>Thermodesulfobacteria</taxon>
        <taxon>Thermodesulfobacteriales</taxon>
        <taxon>Thermodesulfatatoraceae</taxon>
        <taxon>Thermodesulfatator</taxon>
    </lineage>
</organism>
<dbReference type="AlphaFoldDB" id="A0A7V5NZF1"/>
<reference evidence="1" key="1">
    <citation type="journal article" date="2020" name="mSystems">
        <title>Genome- and Community-Level Interaction Insights into Carbon Utilization and Element Cycling Functions of Hydrothermarchaeota in Hydrothermal Sediment.</title>
        <authorList>
            <person name="Zhou Z."/>
            <person name="Liu Y."/>
            <person name="Xu W."/>
            <person name="Pan J."/>
            <person name="Luo Z.H."/>
            <person name="Li M."/>
        </authorList>
    </citation>
    <scope>NUCLEOTIDE SEQUENCE [LARGE SCALE GENOMIC DNA]</scope>
    <source>
        <strain evidence="1">HyVt-533</strain>
    </source>
</reference>
<name>A0A7V5NZF1_9BACT</name>
<sequence length="204" mass="22963">MKCPGQDTRYWKEDAIFEVKCPHCGETVEFFKDDTSRPCPGCGRRLPNPRLDFGCAAYCPYAEQCLGALPPELREKQQAVFKDRIEAEIIALFKEREDIIKTLKTRLKYAEQIALEEGAKLPLVLAASLLCELEPREVSPFLQKINVPSDMREAVIEVLEGEDSLEARVLNDAILLTRKEAGHPVSQAEIKTATGKRIFTALEN</sequence>
<comment type="caution">
    <text evidence="1">The sequence shown here is derived from an EMBL/GenBank/DDBJ whole genome shotgun (WGS) entry which is preliminary data.</text>
</comment>
<dbReference type="Proteomes" id="UP000886101">
    <property type="component" value="Unassembled WGS sequence"/>
</dbReference>
<gene>
    <name evidence="1" type="ORF">ENJ96_03560</name>
</gene>
<protein>
    <submittedName>
        <fullName evidence="1">Phosphohydrolase</fullName>
    </submittedName>
</protein>
<evidence type="ECO:0000313" key="1">
    <source>
        <dbReference type="EMBL" id="HHI96906.1"/>
    </source>
</evidence>
<accession>A0A7V5NZF1</accession>